<sequence>MLSRYINLHRGTYPDQRYVSRLRQQLQLLAEKYALPASPVDATPLQPTANDEENSPSPAIGEQLSFSF</sequence>
<evidence type="ECO:0000313" key="2">
    <source>
        <dbReference type="EMBL" id="MBM7591727.1"/>
    </source>
</evidence>
<protein>
    <submittedName>
        <fullName evidence="2">Uncharacterized protein</fullName>
    </submittedName>
</protein>
<feature type="region of interest" description="Disordered" evidence="1">
    <location>
        <begin position="39"/>
        <end position="68"/>
    </location>
</feature>
<evidence type="ECO:0000256" key="1">
    <source>
        <dbReference type="SAM" id="MobiDB-lite"/>
    </source>
</evidence>
<organism evidence="2 3">
    <name type="scientific">Brevibacillus fulvus</name>
    <dbReference type="NCBI Taxonomy" id="1125967"/>
    <lineage>
        <taxon>Bacteria</taxon>
        <taxon>Bacillati</taxon>
        <taxon>Bacillota</taxon>
        <taxon>Bacilli</taxon>
        <taxon>Bacillales</taxon>
        <taxon>Paenibacillaceae</taxon>
        <taxon>Brevibacillus</taxon>
    </lineage>
</organism>
<dbReference type="RefSeq" id="WP_204519421.1">
    <property type="nucleotide sequence ID" value="NZ_BAABIN010000012.1"/>
</dbReference>
<accession>A0A938XWZ3</accession>
<name>A0A938XWZ3_9BACL</name>
<comment type="caution">
    <text evidence="2">The sequence shown here is derived from an EMBL/GenBank/DDBJ whole genome shotgun (WGS) entry which is preliminary data.</text>
</comment>
<keyword evidence="3" id="KW-1185">Reference proteome</keyword>
<proteinExistence type="predicted"/>
<dbReference type="Proteomes" id="UP000717624">
    <property type="component" value="Unassembled WGS sequence"/>
</dbReference>
<dbReference type="EMBL" id="JAFBEB010000014">
    <property type="protein sequence ID" value="MBM7591727.1"/>
    <property type="molecule type" value="Genomic_DNA"/>
</dbReference>
<evidence type="ECO:0000313" key="3">
    <source>
        <dbReference type="Proteomes" id="UP000717624"/>
    </source>
</evidence>
<dbReference type="AlphaFoldDB" id="A0A938XWZ3"/>
<reference evidence="2" key="1">
    <citation type="submission" date="2021-01" db="EMBL/GenBank/DDBJ databases">
        <title>Genomic Encyclopedia of Type Strains, Phase IV (KMG-IV): sequencing the most valuable type-strain genomes for metagenomic binning, comparative biology and taxonomic classification.</title>
        <authorList>
            <person name="Goeker M."/>
        </authorList>
    </citation>
    <scope>NUCLEOTIDE SEQUENCE</scope>
    <source>
        <strain evidence="2">DSM 25523</strain>
    </source>
</reference>
<gene>
    <name evidence="2" type="ORF">JOD01_003378</name>
</gene>